<evidence type="ECO:0000313" key="2">
    <source>
        <dbReference type="Proteomes" id="UP001164250"/>
    </source>
</evidence>
<organism evidence="1 2">
    <name type="scientific">Pistacia atlantica</name>
    <dbReference type="NCBI Taxonomy" id="434234"/>
    <lineage>
        <taxon>Eukaryota</taxon>
        <taxon>Viridiplantae</taxon>
        <taxon>Streptophyta</taxon>
        <taxon>Embryophyta</taxon>
        <taxon>Tracheophyta</taxon>
        <taxon>Spermatophyta</taxon>
        <taxon>Magnoliopsida</taxon>
        <taxon>eudicotyledons</taxon>
        <taxon>Gunneridae</taxon>
        <taxon>Pentapetalae</taxon>
        <taxon>rosids</taxon>
        <taxon>malvids</taxon>
        <taxon>Sapindales</taxon>
        <taxon>Anacardiaceae</taxon>
        <taxon>Pistacia</taxon>
    </lineage>
</organism>
<comment type="caution">
    <text evidence="1">The sequence shown here is derived from an EMBL/GenBank/DDBJ whole genome shotgun (WGS) entry which is preliminary data.</text>
</comment>
<reference evidence="2" key="1">
    <citation type="journal article" date="2023" name="G3 (Bethesda)">
        <title>Genome assembly and association tests identify interacting loci associated with vigor, precocity, and sex in interspecific pistachio rootstocks.</title>
        <authorList>
            <person name="Palmer W."/>
            <person name="Jacygrad E."/>
            <person name="Sagayaradj S."/>
            <person name="Cavanaugh K."/>
            <person name="Han R."/>
            <person name="Bertier L."/>
            <person name="Beede B."/>
            <person name="Kafkas S."/>
            <person name="Golino D."/>
            <person name="Preece J."/>
            <person name="Michelmore R."/>
        </authorList>
    </citation>
    <scope>NUCLEOTIDE SEQUENCE [LARGE SCALE GENOMIC DNA]</scope>
</reference>
<keyword evidence="2" id="KW-1185">Reference proteome</keyword>
<proteinExistence type="predicted"/>
<evidence type="ECO:0000313" key="1">
    <source>
        <dbReference type="EMBL" id="KAJ0084777.1"/>
    </source>
</evidence>
<sequence length="34" mass="4118">MRTLLINKRWKKTTGEMSQKCRNLNLNQRSPCMH</sequence>
<protein>
    <submittedName>
        <fullName evidence="1">Uncharacterized protein</fullName>
    </submittedName>
</protein>
<dbReference type="EMBL" id="CM047907">
    <property type="protein sequence ID" value="KAJ0084777.1"/>
    <property type="molecule type" value="Genomic_DNA"/>
</dbReference>
<dbReference type="Proteomes" id="UP001164250">
    <property type="component" value="Chromosome 11"/>
</dbReference>
<name>A0ACC1ADB2_9ROSI</name>
<gene>
    <name evidence="1" type="ORF">Patl1_29562</name>
</gene>
<accession>A0ACC1ADB2</accession>